<dbReference type="PANTHER" id="PTHR40076:SF1">
    <property type="entry name" value="MEMBRANE PROTEIN"/>
    <property type="match status" value="1"/>
</dbReference>
<dbReference type="Proteomes" id="UP000665561">
    <property type="component" value="Unassembled WGS sequence"/>
</dbReference>
<accession>A0ABW9XSF6</accession>
<keyword evidence="1" id="KW-0812">Transmembrane</keyword>
<feature type="transmembrane region" description="Helical" evidence="1">
    <location>
        <begin position="87"/>
        <end position="113"/>
    </location>
</feature>
<proteinExistence type="predicted"/>
<dbReference type="PANTHER" id="PTHR40076">
    <property type="entry name" value="MEMBRANE PROTEIN-RELATED"/>
    <property type="match status" value="1"/>
</dbReference>
<name>A0ABW9XSF6_9BACL</name>
<dbReference type="EMBL" id="JAAAMV010000013">
    <property type="protein sequence ID" value="NBD25595.1"/>
    <property type="molecule type" value="Genomic_DNA"/>
</dbReference>
<comment type="caution">
    <text evidence="2">The sequence shown here is derived from an EMBL/GenBank/DDBJ whole genome shotgun (WGS) entry which is preliminary data.</text>
</comment>
<keyword evidence="3" id="KW-1185">Reference proteome</keyword>
<evidence type="ECO:0000313" key="3">
    <source>
        <dbReference type="Proteomes" id="UP000665561"/>
    </source>
</evidence>
<dbReference type="Pfam" id="PF06161">
    <property type="entry name" value="DUF975"/>
    <property type="match status" value="1"/>
</dbReference>
<dbReference type="InterPro" id="IPR010380">
    <property type="entry name" value="DUF975"/>
</dbReference>
<reference evidence="2 3" key="1">
    <citation type="submission" date="2020-01" db="EMBL/GenBank/DDBJ databases">
        <title>Paenibacillus soybeanensis sp. nov. isolated from the nodules of soybean (Glycine max(L.) Merr).</title>
        <authorList>
            <person name="Wang H."/>
        </authorList>
    </citation>
    <scope>NUCLEOTIDE SEQUENCE [LARGE SCALE GENOMIC DNA]</scope>
    <source>
        <strain evidence="2 3">T1</strain>
    </source>
</reference>
<organism evidence="2 3">
    <name type="scientific">Paenibacillus glycinis</name>
    <dbReference type="NCBI Taxonomy" id="2697035"/>
    <lineage>
        <taxon>Bacteria</taxon>
        <taxon>Bacillati</taxon>
        <taxon>Bacillota</taxon>
        <taxon>Bacilli</taxon>
        <taxon>Bacillales</taxon>
        <taxon>Paenibacillaceae</taxon>
        <taxon>Paenibacillus</taxon>
    </lineage>
</organism>
<sequence>MVSRSELRARARQSLSGQWGRSALFMLVFLLIGAITNVIPAIGQIAIEICAGALAFGSYSFFLRISRGERPPFVELLSGFPDFIRTFLLYLLMLVFTLLWMLLFIVPGFIAALRYSMAYFILKDNPEISALEAIRRSKEMMKGHKGRLFVLFLSFIGWMLLCFVTFGIGILWLNPYIYTTMAHFYEDLRQRGESFYGAYAQVPPPPPHSF</sequence>
<keyword evidence="1" id="KW-1133">Transmembrane helix</keyword>
<feature type="transmembrane region" description="Helical" evidence="1">
    <location>
        <begin position="148"/>
        <end position="173"/>
    </location>
</feature>
<keyword evidence="1" id="KW-0472">Membrane</keyword>
<feature type="transmembrane region" description="Helical" evidence="1">
    <location>
        <begin position="21"/>
        <end position="39"/>
    </location>
</feature>
<evidence type="ECO:0000313" key="2">
    <source>
        <dbReference type="EMBL" id="NBD25595.1"/>
    </source>
</evidence>
<gene>
    <name evidence="2" type="ORF">GT019_17120</name>
</gene>
<protein>
    <submittedName>
        <fullName evidence="2">DUF975 family protein</fullName>
    </submittedName>
</protein>
<evidence type="ECO:0000256" key="1">
    <source>
        <dbReference type="SAM" id="Phobius"/>
    </source>
</evidence>
<dbReference type="RefSeq" id="WP_161744407.1">
    <property type="nucleotide sequence ID" value="NZ_JAAAMV010000013.1"/>
</dbReference>